<feature type="compositionally biased region" description="Gly residues" evidence="8">
    <location>
        <begin position="190"/>
        <end position="240"/>
    </location>
</feature>
<dbReference type="OrthoDB" id="9814591at2"/>
<feature type="site" description="Important for catalytic activity" evidence="7">
    <location>
        <position position="523"/>
    </location>
</feature>
<protein>
    <recommendedName>
        <fullName evidence="7">Endolytic murein transglycosylase</fullName>
        <ecNumber evidence="7">4.2.2.29</ecNumber>
    </recommendedName>
    <alternativeName>
        <fullName evidence="7">Peptidoglycan lytic transglycosylase</fullName>
    </alternativeName>
    <alternativeName>
        <fullName evidence="7">Peptidoglycan polymerization terminase</fullName>
    </alternativeName>
</protein>
<evidence type="ECO:0000256" key="6">
    <source>
        <dbReference type="ARBA" id="ARBA00023316"/>
    </source>
</evidence>
<feature type="compositionally biased region" description="Basic and acidic residues" evidence="8">
    <location>
        <begin position="245"/>
        <end position="263"/>
    </location>
</feature>
<dbReference type="EC" id="4.2.2.29" evidence="7"/>
<dbReference type="AlphaFoldDB" id="A0A6P2BR89"/>
<feature type="compositionally biased region" description="Low complexity" evidence="8">
    <location>
        <begin position="67"/>
        <end position="83"/>
    </location>
</feature>
<dbReference type="Proteomes" id="UP000460272">
    <property type="component" value="Unassembled WGS sequence"/>
</dbReference>
<evidence type="ECO:0000256" key="2">
    <source>
        <dbReference type="ARBA" id="ARBA00022692"/>
    </source>
</evidence>
<comment type="similarity">
    <text evidence="7">Belongs to the transglycosylase MltG family.</text>
</comment>
<evidence type="ECO:0000256" key="7">
    <source>
        <dbReference type="HAMAP-Rule" id="MF_02065"/>
    </source>
</evidence>
<proteinExistence type="inferred from homology"/>
<accession>A0A6P2BR89</accession>
<feature type="transmembrane region" description="Helical" evidence="7">
    <location>
        <begin position="290"/>
        <end position="311"/>
    </location>
</feature>
<dbReference type="GO" id="GO:0005886">
    <property type="term" value="C:plasma membrane"/>
    <property type="evidence" value="ECO:0007669"/>
    <property type="project" value="UniProtKB-SubCell"/>
</dbReference>
<dbReference type="Pfam" id="PF02618">
    <property type="entry name" value="YceG"/>
    <property type="match status" value="1"/>
</dbReference>
<feature type="compositionally biased region" description="Gly residues" evidence="8">
    <location>
        <begin position="264"/>
        <end position="277"/>
    </location>
</feature>
<keyword evidence="4 7" id="KW-0472">Membrane</keyword>
<evidence type="ECO:0000256" key="1">
    <source>
        <dbReference type="ARBA" id="ARBA00022475"/>
    </source>
</evidence>
<comment type="caution">
    <text evidence="9">The sequence shown here is derived from an EMBL/GenBank/DDBJ whole genome shotgun (WGS) entry which is preliminary data.</text>
</comment>
<keyword evidence="2 7" id="KW-0812">Transmembrane</keyword>
<feature type="region of interest" description="Disordered" evidence="8">
    <location>
        <begin position="1"/>
        <end position="281"/>
    </location>
</feature>
<evidence type="ECO:0000256" key="8">
    <source>
        <dbReference type="SAM" id="MobiDB-lite"/>
    </source>
</evidence>
<keyword evidence="6 7" id="KW-0961">Cell wall biogenesis/degradation</keyword>
<feature type="compositionally biased region" description="Gly residues" evidence="8">
    <location>
        <begin position="84"/>
        <end position="94"/>
    </location>
</feature>
<dbReference type="RefSeq" id="WP_145859198.1">
    <property type="nucleotide sequence ID" value="NZ_RPFW01000007.1"/>
</dbReference>
<comment type="subcellular location">
    <subcellularLocation>
        <location evidence="7">Cell membrane</location>
        <topology evidence="7">Single-pass membrane protein</topology>
    </subcellularLocation>
</comment>
<dbReference type="NCBIfam" id="TIGR00247">
    <property type="entry name" value="endolytic transglycosylase MltG"/>
    <property type="match status" value="1"/>
</dbReference>
<dbReference type="GO" id="GO:0008932">
    <property type="term" value="F:lytic endotransglycosylase activity"/>
    <property type="evidence" value="ECO:0007669"/>
    <property type="project" value="UniProtKB-UniRule"/>
</dbReference>
<organism evidence="9 10">
    <name type="scientific">Trebonia kvetii</name>
    <dbReference type="NCBI Taxonomy" id="2480626"/>
    <lineage>
        <taxon>Bacteria</taxon>
        <taxon>Bacillati</taxon>
        <taxon>Actinomycetota</taxon>
        <taxon>Actinomycetes</taxon>
        <taxon>Streptosporangiales</taxon>
        <taxon>Treboniaceae</taxon>
        <taxon>Trebonia</taxon>
    </lineage>
</organism>
<dbReference type="PANTHER" id="PTHR30518:SF2">
    <property type="entry name" value="ENDOLYTIC MUREIN TRANSGLYCOSYLASE"/>
    <property type="match status" value="1"/>
</dbReference>
<reference evidence="9 10" key="1">
    <citation type="submission" date="2018-11" db="EMBL/GenBank/DDBJ databases">
        <title>Trebonia kvetii gen.nov., sp.nov., a novel acidophilic actinobacterium, and proposal of the new actinobacterial family Treboniaceae fam. nov.</title>
        <authorList>
            <person name="Rapoport D."/>
            <person name="Sagova-Mareckova M."/>
            <person name="Sedlacek I."/>
            <person name="Provaznik J."/>
            <person name="Kralova S."/>
            <person name="Pavlinic D."/>
            <person name="Benes V."/>
            <person name="Kopecky J."/>
        </authorList>
    </citation>
    <scope>NUCLEOTIDE SEQUENCE [LARGE SCALE GENOMIC DNA]</scope>
    <source>
        <strain evidence="9 10">15Tr583</strain>
    </source>
</reference>
<dbReference type="InterPro" id="IPR003770">
    <property type="entry name" value="MLTG-like"/>
</dbReference>
<keyword evidence="5 7" id="KW-0456">Lyase</keyword>
<dbReference type="HAMAP" id="MF_02065">
    <property type="entry name" value="MltG"/>
    <property type="match status" value="1"/>
</dbReference>
<evidence type="ECO:0000313" key="10">
    <source>
        <dbReference type="Proteomes" id="UP000460272"/>
    </source>
</evidence>
<evidence type="ECO:0000313" key="9">
    <source>
        <dbReference type="EMBL" id="TVZ00971.1"/>
    </source>
</evidence>
<comment type="function">
    <text evidence="7">Functions as a peptidoglycan terminase that cleaves nascent peptidoglycan strands endolytically to terminate their elongation.</text>
</comment>
<dbReference type="Gene3D" id="3.30.1490.480">
    <property type="entry name" value="Endolytic murein transglycosylase"/>
    <property type="match status" value="1"/>
</dbReference>
<name>A0A6P2BR89_9ACTN</name>
<evidence type="ECO:0000256" key="3">
    <source>
        <dbReference type="ARBA" id="ARBA00022989"/>
    </source>
</evidence>
<dbReference type="PANTHER" id="PTHR30518">
    <property type="entry name" value="ENDOLYTIC MUREIN TRANSGLYCOSYLASE"/>
    <property type="match status" value="1"/>
</dbReference>
<dbReference type="GO" id="GO:0071555">
    <property type="term" value="P:cell wall organization"/>
    <property type="evidence" value="ECO:0007669"/>
    <property type="project" value="UniProtKB-KW"/>
</dbReference>
<evidence type="ECO:0000256" key="5">
    <source>
        <dbReference type="ARBA" id="ARBA00023239"/>
    </source>
</evidence>
<dbReference type="GO" id="GO:0009252">
    <property type="term" value="P:peptidoglycan biosynthetic process"/>
    <property type="evidence" value="ECO:0007669"/>
    <property type="project" value="UniProtKB-UniRule"/>
</dbReference>
<gene>
    <name evidence="7 9" type="primary">mltG</name>
    <name evidence="9" type="ORF">EAS64_32095</name>
</gene>
<feature type="compositionally biased region" description="Gly residues" evidence="8">
    <location>
        <begin position="14"/>
        <end position="24"/>
    </location>
</feature>
<dbReference type="EMBL" id="RPFW01000007">
    <property type="protein sequence ID" value="TVZ00971.1"/>
    <property type="molecule type" value="Genomic_DNA"/>
</dbReference>
<keyword evidence="3 7" id="KW-1133">Transmembrane helix</keyword>
<keyword evidence="1 7" id="KW-1003">Cell membrane</keyword>
<feature type="compositionally biased region" description="Gly residues" evidence="8">
    <location>
        <begin position="172"/>
        <end position="183"/>
    </location>
</feature>
<sequence length="632" mass="65966">MNGGYGSDDYPGQGYDGQGYGEEGQGWDRRQPRDGSVWQGDQGYASYDTPGYGGQDFDAPANGGYGNEAYGNEAYGNQAYGEPGYDGQGYGQPGHQGEPGYPAQPGQRGGTGSQRAMRGSGGMSQLPPGYDPRADRSRRMNAGYEPRDPGYGQGGYDEWGQEQGDSSFLPGFGQGDQGYGQGGYDDRRGPGAGGPGAGRPGAGGQGTGAGARGPAGRGQAGQGGQGGRGQAGPAGRGGPSGPAQRLREDDRRPRDPWDDDRNGRGGGNGRNGGGGGNRPRRRATRWIPRILILLIVGAIVGGGLTGGLYIYHKYEARYHPADYAGAGTTPTAMVQIQSGETASQLAPTLVQLGVVASERAFVVAAEASTSTASLEPGFYMLNHHMKATLAYAALLNQKNRVQTTVTIPEGKRVSQILTILAAHTKIPLPEFEAAAKQTSKLGLPSYAGTTAKLPSAVKYGQLEGYLFPATYAVVPHETALQILQAMVARYNAEAQQLNIVTAAKSVGLTPSQLIIEASMVQAEAGVNADMPKMARVIINRKARGMPDGFSSVDFYGLGKYGINLTNSAEAQASGPYDNTQKVGLPPTPIDNPGELAIKAVLHPEPGPWLYFVTTAVGKPTKFSATCFQGTCG</sequence>
<keyword evidence="10" id="KW-1185">Reference proteome</keyword>
<comment type="catalytic activity">
    <reaction evidence="7">
        <text>a peptidoglycan chain = a peptidoglycan chain with N-acetyl-1,6-anhydromuramyl-[peptide] at the reducing end + a peptidoglycan chain with N-acetylglucosamine at the non-reducing end.</text>
        <dbReference type="EC" id="4.2.2.29"/>
    </reaction>
</comment>
<evidence type="ECO:0000256" key="4">
    <source>
        <dbReference type="ARBA" id="ARBA00023136"/>
    </source>
</evidence>